<comment type="caution">
    <text evidence="8">The sequence shown here is derived from an EMBL/GenBank/DDBJ whole genome shotgun (WGS) entry which is preliminary data.</text>
</comment>
<dbReference type="RefSeq" id="WP_011061244.1">
    <property type="nucleotide sequence ID" value="NZ_CP022097.2"/>
</dbReference>
<evidence type="ECO:0000256" key="4">
    <source>
        <dbReference type="ARBA" id="ARBA00023163"/>
    </source>
</evidence>
<dbReference type="Pfam" id="PF00196">
    <property type="entry name" value="GerE"/>
    <property type="match status" value="1"/>
</dbReference>
<feature type="domain" description="Response regulatory" evidence="7">
    <location>
        <begin position="4"/>
        <end position="119"/>
    </location>
</feature>
<keyword evidence="3" id="KW-0238">DNA-binding</keyword>
<dbReference type="InterPro" id="IPR000792">
    <property type="entry name" value="Tscrpt_reg_LuxR_C"/>
</dbReference>
<keyword evidence="4" id="KW-0804">Transcription</keyword>
<dbReference type="InterPro" id="IPR001789">
    <property type="entry name" value="Sig_transdc_resp-reg_receiver"/>
</dbReference>
<dbReference type="InterPro" id="IPR011006">
    <property type="entry name" value="CheY-like_superfamily"/>
</dbReference>
<evidence type="ECO:0000256" key="2">
    <source>
        <dbReference type="ARBA" id="ARBA00023015"/>
    </source>
</evidence>
<proteinExistence type="predicted"/>
<dbReference type="PROSITE" id="PS00622">
    <property type="entry name" value="HTH_LUXR_1"/>
    <property type="match status" value="1"/>
</dbReference>
<dbReference type="SMART" id="SM00448">
    <property type="entry name" value="REC"/>
    <property type="match status" value="1"/>
</dbReference>
<keyword evidence="1 5" id="KW-0597">Phosphoprotein</keyword>
<dbReference type="PANTHER" id="PTHR43214:SF41">
    <property type="entry name" value="NITRATE_NITRITE RESPONSE REGULATOR PROTEIN NARP"/>
    <property type="match status" value="1"/>
</dbReference>
<dbReference type="Proteomes" id="UP000310095">
    <property type="component" value="Unassembled WGS sequence"/>
</dbReference>
<organism evidence="8 9">
    <name type="scientific">Pseudomonas protegens</name>
    <dbReference type="NCBI Taxonomy" id="380021"/>
    <lineage>
        <taxon>Bacteria</taxon>
        <taxon>Pseudomonadati</taxon>
        <taxon>Pseudomonadota</taxon>
        <taxon>Gammaproteobacteria</taxon>
        <taxon>Pseudomonadales</taxon>
        <taxon>Pseudomonadaceae</taxon>
        <taxon>Pseudomonas</taxon>
    </lineage>
</organism>
<dbReference type="CDD" id="cd17535">
    <property type="entry name" value="REC_NarL-like"/>
    <property type="match status" value="1"/>
</dbReference>
<dbReference type="InterPro" id="IPR058245">
    <property type="entry name" value="NreC/VraR/RcsB-like_REC"/>
</dbReference>
<dbReference type="PANTHER" id="PTHR43214">
    <property type="entry name" value="TWO-COMPONENT RESPONSE REGULATOR"/>
    <property type="match status" value="1"/>
</dbReference>
<protein>
    <submittedName>
        <fullName evidence="8">Response regulator transcription factor</fullName>
    </submittedName>
</protein>
<keyword evidence="2" id="KW-0805">Transcription regulation</keyword>
<feature type="modified residue" description="4-aspartylphosphate" evidence="5">
    <location>
        <position position="54"/>
    </location>
</feature>
<name>A0ABY2VPV8_9PSED</name>
<evidence type="ECO:0000256" key="5">
    <source>
        <dbReference type="PROSITE-ProRule" id="PRU00169"/>
    </source>
</evidence>
<evidence type="ECO:0000259" key="7">
    <source>
        <dbReference type="PROSITE" id="PS50110"/>
    </source>
</evidence>
<accession>A0ABY2VPV8</accession>
<dbReference type="EMBL" id="VAVY01000001">
    <property type="protein sequence ID" value="TMM66502.1"/>
    <property type="molecule type" value="Genomic_DNA"/>
</dbReference>
<dbReference type="Gene3D" id="3.40.50.2300">
    <property type="match status" value="1"/>
</dbReference>
<dbReference type="CDD" id="cd06170">
    <property type="entry name" value="LuxR_C_like"/>
    <property type="match status" value="1"/>
</dbReference>
<feature type="domain" description="HTH luxR-type" evidence="6">
    <location>
        <begin position="141"/>
        <end position="206"/>
    </location>
</feature>
<dbReference type="PRINTS" id="PR00038">
    <property type="entry name" value="HTHLUXR"/>
</dbReference>
<evidence type="ECO:0000313" key="8">
    <source>
        <dbReference type="EMBL" id="TMM66502.1"/>
    </source>
</evidence>
<keyword evidence="9" id="KW-1185">Reference proteome</keyword>
<dbReference type="InterPro" id="IPR039420">
    <property type="entry name" value="WalR-like"/>
</dbReference>
<dbReference type="SMART" id="SM00421">
    <property type="entry name" value="HTH_LUXR"/>
    <property type="match status" value="1"/>
</dbReference>
<dbReference type="PROSITE" id="PS50110">
    <property type="entry name" value="RESPONSE_REGULATORY"/>
    <property type="match status" value="1"/>
</dbReference>
<dbReference type="SUPFAM" id="SSF52172">
    <property type="entry name" value="CheY-like"/>
    <property type="match status" value="1"/>
</dbReference>
<evidence type="ECO:0000259" key="6">
    <source>
        <dbReference type="PROSITE" id="PS50043"/>
    </source>
</evidence>
<dbReference type="PROSITE" id="PS50043">
    <property type="entry name" value="HTH_LUXR_2"/>
    <property type="match status" value="1"/>
</dbReference>
<evidence type="ECO:0000313" key="9">
    <source>
        <dbReference type="Proteomes" id="UP000310095"/>
    </source>
</evidence>
<dbReference type="SUPFAM" id="SSF46894">
    <property type="entry name" value="C-terminal effector domain of the bipartite response regulators"/>
    <property type="match status" value="1"/>
</dbReference>
<reference evidence="8 9" key="1">
    <citation type="submission" date="2019-05" db="EMBL/GenBank/DDBJ databases">
        <title>Identification and Biocontrol Activity Analysis of Biocontrol Strain PF-1 Based on Genome-wide Data.</title>
        <authorList>
            <person name="Qi J."/>
        </authorList>
    </citation>
    <scope>NUCLEOTIDE SEQUENCE [LARGE SCALE GENOMIC DNA]</scope>
    <source>
        <strain evidence="8 9">PF-1</strain>
    </source>
</reference>
<evidence type="ECO:0000256" key="1">
    <source>
        <dbReference type="ARBA" id="ARBA00022553"/>
    </source>
</evidence>
<dbReference type="Pfam" id="PF00072">
    <property type="entry name" value="Response_reg"/>
    <property type="match status" value="1"/>
</dbReference>
<dbReference type="InterPro" id="IPR016032">
    <property type="entry name" value="Sig_transdc_resp-reg_C-effctor"/>
</dbReference>
<evidence type="ECO:0000256" key="3">
    <source>
        <dbReference type="ARBA" id="ARBA00023125"/>
    </source>
</evidence>
<gene>
    <name evidence="8" type="ORF">FEF10_03315</name>
</gene>
<sequence length="208" mass="22543">MSKSVLIVDDHPVVCEAIRKTLESQGYTIVGETADGISALNMILSLRPDIVILDVSLEKMDGLTVLKRIAQANLDVRVLVFTAQSVDTYAMRCLQAGASGFVSKNEPLTKLLKAVDTIVEGYVFFPKKSMPFSDGGRGKHSSDVLAALTNRELEVLKLLAEGLTNLEIAEKLHLSNKTVSGHKINILSKLGVTSVVDLVNIARQNELV</sequence>